<dbReference type="Pfam" id="PF14103">
    <property type="entry name" value="DUF4276"/>
    <property type="match status" value="1"/>
</dbReference>
<protein>
    <submittedName>
        <fullName evidence="1">DUF4276 family protein</fullName>
    </submittedName>
</protein>
<accession>A0A4Y8SNE0</accession>
<dbReference type="AlphaFoldDB" id="A0A4Y8SNE0"/>
<dbReference type="Proteomes" id="UP000297540">
    <property type="component" value="Unassembled WGS sequence"/>
</dbReference>
<sequence>MVKVGLVGEDPNDTSSIKNLLAKRYNDRIHFVPLLQGTTGTGLDTLKFRKALIVEFKRKQCAFAICIRDLDALKSQTDQLKKRVQWFNNLNESINNQGVLLLNIWELEALVFGDIETFNKIHKINHKSNKDPMFIQEPKEELKKITRKSQNPYKESHCPDLFKQLNIDKIEAKCSCFKEFIKELEGRLN</sequence>
<comment type="caution">
    <text evidence="1">The sequence shown here is derived from an EMBL/GenBank/DDBJ whole genome shotgun (WGS) entry which is preliminary data.</text>
</comment>
<dbReference type="EMBL" id="SOZE01000002">
    <property type="protein sequence ID" value="TFF40388.1"/>
    <property type="molecule type" value="Genomic_DNA"/>
</dbReference>
<dbReference type="OrthoDB" id="881766at2"/>
<proteinExistence type="predicted"/>
<dbReference type="RefSeq" id="WP_133226201.1">
    <property type="nucleotide sequence ID" value="NZ_SOZE01000002.1"/>
</dbReference>
<organism evidence="1 2">
    <name type="scientific">Mucilaginibacter psychrotolerans</name>
    <dbReference type="NCBI Taxonomy" id="1524096"/>
    <lineage>
        <taxon>Bacteria</taxon>
        <taxon>Pseudomonadati</taxon>
        <taxon>Bacteroidota</taxon>
        <taxon>Sphingobacteriia</taxon>
        <taxon>Sphingobacteriales</taxon>
        <taxon>Sphingobacteriaceae</taxon>
        <taxon>Mucilaginibacter</taxon>
    </lineage>
</organism>
<dbReference type="InterPro" id="IPR025455">
    <property type="entry name" value="DUF4276"/>
</dbReference>
<evidence type="ECO:0000313" key="2">
    <source>
        <dbReference type="Proteomes" id="UP000297540"/>
    </source>
</evidence>
<evidence type="ECO:0000313" key="1">
    <source>
        <dbReference type="EMBL" id="TFF40388.1"/>
    </source>
</evidence>
<keyword evidence="2" id="KW-1185">Reference proteome</keyword>
<name>A0A4Y8SNE0_9SPHI</name>
<reference evidence="1 2" key="1">
    <citation type="journal article" date="2017" name="Int. J. Syst. Evol. Microbiol.">
        <title>Mucilaginibacterpsychrotolerans sp. nov., isolated from peatlands.</title>
        <authorList>
            <person name="Deng Y."/>
            <person name="Shen L."/>
            <person name="Xu B."/>
            <person name="Liu Y."/>
            <person name="Gu Z."/>
            <person name="Liu H."/>
            <person name="Zhou Y."/>
        </authorList>
    </citation>
    <scope>NUCLEOTIDE SEQUENCE [LARGE SCALE GENOMIC DNA]</scope>
    <source>
        <strain evidence="1 2">NH7-4</strain>
    </source>
</reference>
<gene>
    <name evidence="1" type="ORF">E2R66_03835</name>
</gene>